<evidence type="ECO:0000256" key="1">
    <source>
        <dbReference type="SAM" id="SignalP"/>
    </source>
</evidence>
<feature type="signal peptide" evidence="1">
    <location>
        <begin position="1"/>
        <end position="20"/>
    </location>
</feature>
<name>A0A2G5SCZ3_9PELO</name>
<dbReference type="Pfam" id="PF17305">
    <property type="entry name" value="DUF5354"/>
    <property type="match status" value="1"/>
</dbReference>
<accession>A0A2G5SCZ3</accession>
<protein>
    <submittedName>
        <fullName evidence="2">Uncharacterized protein</fullName>
    </submittedName>
</protein>
<dbReference type="PANTHER" id="PTHR31712">
    <property type="entry name" value="DIETARY RESTRICTION OVER EXPRESSED"/>
    <property type="match status" value="1"/>
</dbReference>
<evidence type="ECO:0000313" key="3">
    <source>
        <dbReference type="Proteomes" id="UP000230233"/>
    </source>
</evidence>
<feature type="chain" id="PRO_5013767974" evidence="1">
    <location>
        <begin position="21"/>
        <end position="147"/>
    </location>
</feature>
<dbReference type="PANTHER" id="PTHR31712:SF0">
    <property type="entry name" value="DIETARY RESTRICTION OVER EXPRESSED-RELATED"/>
    <property type="match status" value="1"/>
</dbReference>
<organism evidence="2 3">
    <name type="scientific">Caenorhabditis nigoni</name>
    <dbReference type="NCBI Taxonomy" id="1611254"/>
    <lineage>
        <taxon>Eukaryota</taxon>
        <taxon>Metazoa</taxon>
        <taxon>Ecdysozoa</taxon>
        <taxon>Nematoda</taxon>
        <taxon>Chromadorea</taxon>
        <taxon>Rhabditida</taxon>
        <taxon>Rhabditina</taxon>
        <taxon>Rhabditomorpha</taxon>
        <taxon>Rhabditoidea</taxon>
        <taxon>Rhabditidae</taxon>
        <taxon>Peloderinae</taxon>
        <taxon>Caenorhabditis</taxon>
    </lineage>
</organism>
<gene>
    <name evidence="2" type="ORF">B9Z55_028047</name>
</gene>
<dbReference type="InterPro" id="IPR035291">
    <property type="entry name" value="DUF5354"/>
</dbReference>
<keyword evidence="1" id="KW-0732">Signal</keyword>
<reference evidence="3" key="1">
    <citation type="submission" date="2017-10" db="EMBL/GenBank/DDBJ databases">
        <title>Rapid genome shrinkage in a self-fertile nematode reveals novel sperm competition proteins.</title>
        <authorList>
            <person name="Yin D."/>
            <person name="Schwarz E.M."/>
            <person name="Thomas C.G."/>
            <person name="Felde R.L."/>
            <person name="Korf I.F."/>
            <person name="Cutter A.D."/>
            <person name="Schartner C.M."/>
            <person name="Ralston E.J."/>
            <person name="Meyer B.J."/>
            <person name="Haag E.S."/>
        </authorList>
    </citation>
    <scope>NUCLEOTIDE SEQUENCE [LARGE SCALE GENOMIC DNA]</scope>
    <source>
        <strain evidence="3">JU1422</strain>
    </source>
</reference>
<proteinExistence type="predicted"/>
<evidence type="ECO:0000313" key="2">
    <source>
        <dbReference type="EMBL" id="PIC12955.1"/>
    </source>
</evidence>
<sequence length="147" mass="16583">MFSFSRVVLVSTVLLSPVAALALNTVEQAKQHATGLLRCWEQTEDGSYSLSKPIFELCSYMPAHNSFDSFHVNGVDMTSDNYEPMLKMFEEQHPRHALVNLCQEAYQFHKATVPSQSSTRCLCKRSGCNLPVPFVKFLEGNKNVLKH</sequence>
<dbReference type="EMBL" id="PDUG01000016">
    <property type="protein sequence ID" value="PIC12955.1"/>
    <property type="molecule type" value="Genomic_DNA"/>
</dbReference>
<keyword evidence="3" id="KW-1185">Reference proteome</keyword>
<dbReference type="AlphaFoldDB" id="A0A2G5SCZ3"/>
<comment type="caution">
    <text evidence="2">The sequence shown here is derived from an EMBL/GenBank/DDBJ whole genome shotgun (WGS) entry which is preliminary data.</text>
</comment>
<dbReference type="Proteomes" id="UP000230233">
    <property type="component" value="Unassembled WGS sequence"/>
</dbReference>